<dbReference type="AlphaFoldDB" id="A0A3N6NWX0"/>
<reference evidence="3 4" key="1">
    <citation type="journal article" date="2018" name="ACS Chem. Biol.">
        <title>Ketoreductase domain dysfunction expands chemodiversity: malyngamide biosynthesis in the cyanobacterium Okeania hirsuta.</title>
        <authorList>
            <person name="Moss N.A."/>
            <person name="Leao T."/>
            <person name="Rankin M."/>
            <person name="McCullough T.M."/>
            <person name="Qu P."/>
            <person name="Korobeynikov A."/>
            <person name="Smith J.L."/>
            <person name="Gerwick L."/>
            <person name="Gerwick W.H."/>
        </authorList>
    </citation>
    <scope>NUCLEOTIDE SEQUENCE [LARGE SCALE GENOMIC DNA]</scope>
    <source>
        <strain evidence="3 4">PAB10Feb10-1</strain>
    </source>
</reference>
<proteinExistence type="predicted"/>
<evidence type="ECO:0000256" key="1">
    <source>
        <dbReference type="SAM" id="Coils"/>
    </source>
</evidence>
<dbReference type="Proteomes" id="UP000269154">
    <property type="component" value="Unassembled WGS sequence"/>
</dbReference>
<protein>
    <recommendedName>
        <fullName evidence="2">BDLP-like helical domain-containing protein</fullName>
    </recommendedName>
</protein>
<feature type="coiled-coil region" evidence="1">
    <location>
        <begin position="48"/>
        <end position="75"/>
    </location>
</feature>
<dbReference type="InterPro" id="IPR049399">
    <property type="entry name" value="BDLP-like_hel"/>
</dbReference>
<keyword evidence="4" id="KW-1185">Reference proteome</keyword>
<sequence>MEEELEKFLASPEKVTATFDSTVELLSLIVSNSHEQINQEKLTLDQPLNELEERRKQTEEQLLELEKDKRDIEKTIFFYRDKIKEKLLDDLIGYTQEIKETWQQDSRKLIDIKPLSNIKDILLSVLSEKSKTKIRNHIKEACTPYIESKLKQWETRIPILIEEDIHEMQKKLDNQLSDFQLKVDKIKRLFTFGRAEEAFTPEEKKVQKIIQAILGGLTLDPSQVTGALMGKGDWLSFLGRRLQEIVLVILVINVFAINNPVAMLFIALSAEGFFIKLQRDALEREILKKLGEKIPESMREVVFEKRNEFYQAIEEEFEVLASKLTNNLQEQIDGINEQQEQIIKLKQEGTNSINIEKSRLDLVGEELIKLFNEVSVVTYGKHFTPE</sequence>
<evidence type="ECO:0000313" key="4">
    <source>
        <dbReference type="Proteomes" id="UP000269154"/>
    </source>
</evidence>
<dbReference type="OrthoDB" id="3650305at2"/>
<feature type="domain" description="BDLP-like helical" evidence="2">
    <location>
        <begin position="3"/>
        <end position="359"/>
    </location>
</feature>
<evidence type="ECO:0000313" key="3">
    <source>
        <dbReference type="EMBL" id="RQH40875.1"/>
    </source>
</evidence>
<name>A0A3N6NWX0_9CYAN</name>
<organism evidence="3 4">
    <name type="scientific">Okeania hirsuta</name>
    <dbReference type="NCBI Taxonomy" id="1458930"/>
    <lineage>
        <taxon>Bacteria</taxon>
        <taxon>Bacillati</taxon>
        <taxon>Cyanobacteriota</taxon>
        <taxon>Cyanophyceae</taxon>
        <taxon>Oscillatoriophycideae</taxon>
        <taxon>Oscillatoriales</taxon>
        <taxon>Microcoleaceae</taxon>
        <taxon>Okeania</taxon>
    </lineage>
</organism>
<comment type="caution">
    <text evidence="3">The sequence shown here is derived from an EMBL/GenBank/DDBJ whole genome shotgun (WGS) entry which is preliminary data.</text>
</comment>
<accession>A0A3N6NWX0</accession>
<dbReference type="Pfam" id="PF21808">
    <property type="entry name" value="Dynamin-like_hel_bact"/>
    <property type="match status" value="1"/>
</dbReference>
<evidence type="ECO:0000259" key="2">
    <source>
        <dbReference type="Pfam" id="PF21808"/>
    </source>
</evidence>
<keyword evidence="1" id="KW-0175">Coiled coil</keyword>
<feature type="coiled-coil region" evidence="1">
    <location>
        <begin position="321"/>
        <end position="348"/>
    </location>
</feature>
<gene>
    <name evidence="3" type="ORF">D5R40_15760</name>
</gene>
<dbReference type="EMBL" id="RCBY01000083">
    <property type="protein sequence ID" value="RQH40875.1"/>
    <property type="molecule type" value="Genomic_DNA"/>
</dbReference>